<feature type="transmembrane region" description="Helical" evidence="7">
    <location>
        <begin position="42"/>
        <end position="61"/>
    </location>
</feature>
<dbReference type="Proteomes" id="UP000441455">
    <property type="component" value="Unassembled WGS sequence"/>
</dbReference>
<evidence type="ECO:0000256" key="4">
    <source>
        <dbReference type="ARBA" id="ARBA00022692"/>
    </source>
</evidence>
<keyword evidence="4 7" id="KW-0812">Transmembrane</keyword>
<evidence type="ECO:0000256" key="1">
    <source>
        <dbReference type="ARBA" id="ARBA00004651"/>
    </source>
</evidence>
<evidence type="ECO:0000259" key="8">
    <source>
        <dbReference type="Pfam" id="PF00884"/>
    </source>
</evidence>
<protein>
    <submittedName>
        <fullName evidence="9">Phosphoethanolamine transferase</fullName>
    </submittedName>
</protein>
<keyword evidence="5 7" id="KW-1133">Transmembrane helix</keyword>
<gene>
    <name evidence="9" type="ORF">FX155_03190</name>
</gene>
<accession>A0A6N7VX34</accession>
<keyword evidence="3 9" id="KW-0808">Transferase</keyword>
<evidence type="ECO:0000256" key="3">
    <source>
        <dbReference type="ARBA" id="ARBA00022679"/>
    </source>
</evidence>
<feature type="transmembrane region" description="Helical" evidence="7">
    <location>
        <begin position="186"/>
        <end position="206"/>
    </location>
</feature>
<name>A0A6N7VX34_ACIFE</name>
<sequence>MDRKNSFEKYKGYGHKILVSLIVFLGILLISRLPSTVYDSYLRYKDIIGITAVCFLSAVTLMDFRKRAFVCWILMLLLYEVPAYIKLSVGSPLSMDEITDTYCLATSLYSFISGGLVAIHWISNRKIRRIVGAAWNLLALAVIFAPLGLIGYYFLSGHLLTSSIVLTLFQTNLHEAVSYLKNDNPVLWGVSFAVVFSIAGIYIYQLNRTADKVLNKELAPGFTVVLLAAIILCGTKGVAKVRYASVTSLIKQTSQSLEQYKEYTNAKRRREENLKELIHLSVDSQKSGTFVLVIGESESRDHMHAYGYQRETTPWLDQAVSQPENILFTHAYSNHTHTVPTLTYALTEKNQYNAVPLEKAYSIIEVAKAAGYRTYWISNQVKYGAYDTPIAAIASSADQEIWINGNSGYTTWTNYNDGELANKLRQIKFDSQKNNLVIIHLMGSHTDYQERYPKKQEKFSVKDKKTRRINSYDNTVFYTDAVLHQIYDIMRARDEFQGMVYCSDHGEDMQHSHEVTKFTWSMARIPFVVFLSQNYCQRNPATFQNLVKHKEDYWTNDLLYDVLIDLMGIQNLPGREETKDIASDQYFLPLEQGKTCHGTKSLADDPGVGSDNQ</sequence>
<dbReference type="EMBL" id="VULN01000003">
    <property type="protein sequence ID" value="MSS81615.1"/>
    <property type="molecule type" value="Genomic_DNA"/>
</dbReference>
<feature type="transmembrane region" description="Helical" evidence="7">
    <location>
        <begin position="12"/>
        <end position="30"/>
    </location>
</feature>
<dbReference type="InterPro" id="IPR058130">
    <property type="entry name" value="PEA_transf_C"/>
</dbReference>
<keyword evidence="2" id="KW-1003">Cell membrane</keyword>
<dbReference type="PANTHER" id="PTHR30443:SF0">
    <property type="entry name" value="PHOSPHOETHANOLAMINE TRANSFERASE EPTA"/>
    <property type="match status" value="1"/>
</dbReference>
<feature type="transmembrane region" description="Helical" evidence="7">
    <location>
        <begin position="68"/>
        <end position="85"/>
    </location>
</feature>
<dbReference type="SUPFAM" id="SSF53649">
    <property type="entry name" value="Alkaline phosphatase-like"/>
    <property type="match status" value="1"/>
</dbReference>
<evidence type="ECO:0000256" key="2">
    <source>
        <dbReference type="ARBA" id="ARBA00022475"/>
    </source>
</evidence>
<reference evidence="9 10" key="1">
    <citation type="submission" date="2019-08" db="EMBL/GenBank/DDBJ databases">
        <title>In-depth cultivation of the pig gut microbiome towards novel bacterial diversity and tailored functional studies.</title>
        <authorList>
            <person name="Wylensek D."/>
            <person name="Hitch T.C.A."/>
            <person name="Clavel T."/>
        </authorList>
    </citation>
    <scope>NUCLEOTIDE SEQUENCE [LARGE SCALE GENOMIC DNA]</scope>
    <source>
        <strain evidence="9 10">WCA-389-WT-5B</strain>
    </source>
</reference>
<evidence type="ECO:0000313" key="10">
    <source>
        <dbReference type="Proteomes" id="UP000441455"/>
    </source>
</evidence>
<feature type="transmembrane region" description="Helical" evidence="7">
    <location>
        <begin position="105"/>
        <end position="122"/>
    </location>
</feature>
<dbReference type="Gene3D" id="3.40.720.10">
    <property type="entry name" value="Alkaline Phosphatase, subunit A"/>
    <property type="match status" value="1"/>
</dbReference>
<dbReference type="PANTHER" id="PTHR30443">
    <property type="entry name" value="INNER MEMBRANE PROTEIN"/>
    <property type="match status" value="1"/>
</dbReference>
<feature type="transmembrane region" description="Helical" evidence="7">
    <location>
        <begin position="134"/>
        <end position="155"/>
    </location>
</feature>
<feature type="domain" description="Sulfatase N-terminal" evidence="8">
    <location>
        <begin position="289"/>
        <end position="562"/>
    </location>
</feature>
<dbReference type="RefSeq" id="WP_154487760.1">
    <property type="nucleotide sequence ID" value="NZ_VULN01000003.1"/>
</dbReference>
<evidence type="ECO:0000256" key="7">
    <source>
        <dbReference type="SAM" id="Phobius"/>
    </source>
</evidence>
<dbReference type="AlphaFoldDB" id="A0A6N7VX34"/>
<evidence type="ECO:0000256" key="5">
    <source>
        <dbReference type="ARBA" id="ARBA00022989"/>
    </source>
</evidence>
<dbReference type="Pfam" id="PF00884">
    <property type="entry name" value="Sulfatase"/>
    <property type="match status" value="1"/>
</dbReference>
<dbReference type="CDD" id="cd16017">
    <property type="entry name" value="LptA"/>
    <property type="match status" value="1"/>
</dbReference>
<keyword evidence="6 7" id="KW-0472">Membrane</keyword>
<comment type="subcellular location">
    <subcellularLocation>
        <location evidence="1">Cell membrane</location>
        <topology evidence="1">Multi-pass membrane protein</topology>
    </subcellularLocation>
</comment>
<dbReference type="InterPro" id="IPR017850">
    <property type="entry name" value="Alkaline_phosphatase_core_sf"/>
</dbReference>
<comment type="caution">
    <text evidence="9">The sequence shown here is derived from an EMBL/GenBank/DDBJ whole genome shotgun (WGS) entry which is preliminary data.</text>
</comment>
<evidence type="ECO:0000313" key="9">
    <source>
        <dbReference type="EMBL" id="MSS81615.1"/>
    </source>
</evidence>
<dbReference type="GO" id="GO:0009244">
    <property type="term" value="P:lipopolysaccharide core region biosynthetic process"/>
    <property type="evidence" value="ECO:0007669"/>
    <property type="project" value="TreeGrafter"/>
</dbReference>
<organism evidence="9 10">
    <name type="scientific">Acidaminococcus fermentans</name>
    <dbReference type="NCBI Taxonomy" id="905"/>
    <lineage>
        <taxon>Bacteria</taxon>
        <taxon>Bacillati</taxon>
        <taxon>Bacillota</taxon>
        <taxon>Negativicutes</taxon>
        <taxon>Acidaminococcales</taxon>
        <taxon>Acidaminococcaceae</taxon>
        <taxon>Acidaminococcus</taxon>
    </lineage>
</organism>
<evidence type="ECO:0000256" key="6">
    <source>
        <dbReference type="ARBA" id="ARBA00023136"/>
    </source>
</evidence>
<dbReference type="GO" id="GO:0005886">
    <property type="term" value="C:plasma membrane"/>
    <property type="evidence" value="ECO:0007669"/>
    <property type="project" value="UniProtKB-SubCell"/>
</dbReference>
<proteinExistence type="predicted"/>
<dbReference type="InterPro" id="IPR040423">
    <property type="entry name" value="PEA_transferase"/>
</dbReference>
<dbReference type="InterPro" id="IPR000917">
    <property type="entry name" value="Sulfatase_N"/>
</dbReference>
<dbReference type="GO" id="GO:0016776">
    <property type="term" value="F:phosphotransferase activity, phosphate group as acceptor"/>
    <property type="evidence" value="ECO:0007669"/>
    <property type="project" value="TreeGrafter"/>
</dbReference>
<dbReference type="OrthoDB" id="9786870at2"/>
<feature type="transmembrane region" description="Helical" evidence="7">
    <location>
        <begin position="218"/>
        <end position="239"/>
    </location>
</feature>